<feature type="signal peptide" evidence="1">
    <location>
        <begin position="1"/>
        <end position="16"/>
    </location>
</feature>
<evidence type="ECO:0000313" key="3">
    <source>
        <dbReference type="EMBL" id="KAJ5099374.1"/>
    </source>
</evidence>
<accession>A0A9W9KAP3</accession>
<reference evidence="3" key="2">
    <citation type="journal article" date="2023" name="IMA Fungus">
        <title>Comparative genomic study of the Penicillium genus elucidates a diverse pangenome and 15 lateral gene transfer events.</title>
        <authorList>
            <person name="Petersen C."/>
            <person name="Sorensen T."/>
            <person name="Nielsen M.R."/>
            <person name="Sondergaard T.E."/>
            <person name="Sorensen J.L."/>
            <person name="Fitzpatrick D.A."/>
            <person name="Frisvad J.C."/>
            <person name="Nielsen K.L."/>
        </authorList>
    </citation>
    <scope>NUCLEOTIDE SEQUENCE</scope>
    <source>
        <strain evidence="3">IBT 30761</strain>
    </source>
</reference>
<dbReference type="GeneID" id="81357848"/>
<dbReference type="Pfam" id="PF25484">
    <property type="entry name" value="DUF7907"/>
    <property type="match status" value="2"/>
</dbReference>
<keyword evidence="4" id="KW-1185">Reference proteome</keyword>
<organism evidence="3 4">
    <name type="scientific">Penicillium argentinense</name>
    <dbReference type="NCBI Taxonomy" id="1131581"/>
    <lineage>
        <taxon>Eukaryota</taxon>
        <taxon>Fungi</taxon>
        <taxon>Dikarya</taxon>
        <taxon>Ascomycota</taxon>
        <taxon>Pezizomycotina</taxon>
        <taxon>Eurotiomycetes</taxon>
        <taxon>Eurotiomycetidae</taxon>
        <taxon>Eurotiales</taxon>
        <taxon>Aspergillaceae</taxon>
        <taxon>Penicillium</taxon>
    </lineage>
</organism>
<sequence length="187" mass="20397">MKFLSTLALLVATATATPVARSTKEFHLKTSGAQNEAHNDLYLQTYHTGAGLNDAVFTKGSDKASPVYFNGTQALVDLQSEFPWGIVATGDTNYAGKYHGSRPDLEMYALITFDGLAWEPVEINAGGGSNGFAIKEGKFVWSEQNGFGGWLACDWYHGVPQLFYLNRFYNATIPSNCDKVDLKPVAV</sequence>
<name>A0A9W9KAP3_9EURO</name>
<dbReference type="AlphaFoldDB" id="A0A9W9KAP3"/>
<evidence type="ECO:0000313" key="4">
    <source>
        <dbReference type="Proteomes" id="UP001149074"/>
    </source>
</evidence>
<dbReference type="OrthoDB" id="3518533at2759"/>
<comment type="caution">
    <text evidence="3">The sequence shown here is derived from an EMBL/GenBank/DDBJ whole genome shotgun (WGS) entry which is preliminary data.</text>
</comment>
<protein>
    <recommendedName>
        <fullName evidence="2">DUF7907 domain-containing protein</fullName>
    </recommendedName>
</protein>
<feature type="domain" description="DUF7907" evidence="2">
    <location>
        <begin position="23"/>
        <end position="96"/>
    </location>
</feature>
<dbReference type="Proteomes" id="UP001149074">
    <property type="component" value="Unassembled WGS sequence"/>
</dbReference>
<feature type="domain" description="DUF7907" evidence="2">
    <location>
        <begin position="117"/>
        <end position="185"/>
    </location>
</feature>
<dbReference type="InterPro" id="IPR057229">
    <property type="entry name" value="DUF7907"/>
</dbReference>
<gene>
    <name evidence="3" type="ORF">N7532_006375</name>
</gene>
<dbReference type="RefSeq" id="XP_056475028.1">
    <property type="nucleotide sequence ID" value="XM_056618869.1"/>
</dbReference>
<keyword evidence="1" id="KW-0732">Signal</keyword>
<evidence type="ECO:0000256" key="1">
    <source>
        <dbReference type="SAM" id="SignalP"/>
    </source>
</evidence>
<dbReference type="EMBL" id="JAPQKI010000005">
    <property type="protein sequence ID" value="KAJ5099374.1"/>
    <property type="molecule type" value="Genomic_DNA"/>
</dbReference>
<feature type="chain" id="PRO_5040954549" description="DUF7907 domain-containing protein" evidence="1">
    <location>
        <begin position="17"/>
        <end position="187"/>
    </location>
</feature>
<proteinExistence type="predicted"/>
<evidence type="ECO:0000259" key="2">
    <source>
        <dbReference type="Pfam" id="PF25484"/>
    </source>
</evidence>
<reference evidence="3" key="1">
    <citation type="submission" date="2022-11" db="EMBL/GenBank/DDBJ databases">
        <authorList>
            <person name="Petersen C."/>
        </authorList>
    </citation>
    <scope>NUCLEOTIDE SEQUENCE</scope>
    <source>
        <strain evidence="3">IBT 30761</strain>
    </source>
</reference>